<keyword evidence="4" id="KW-1185">Reference proteome</keyword>
<organism evidence="3 4">
    <name type="scientific">Gordonibacter massiliensis</name>
    <name type="common">ex Traore et al. 2017</name>
    <dbReference type="NCBI Taxonomy" id="1841863"/>
    <lineage>
        <taxon>Bacteria</taxon>
        <taxon>Bacillati</taxon>
        <taxon>Actinomycetota</taxon>
        <taxon>Coriobacteriia</taxon>
        <taxon>Eggerthellales</taxon>
        <taxon>Eggerthellaceae</taxon>
        <taxon>Gordonibacter</taxon>
    </lineage>
</organism>
<accession>A0A842JMN3</accession>
<keyword evidence="2" id="KW-1133">Transmembrane helix</keyword>
<evidence type="ECO:0000313" key="4">
    <source>
        <dbReference type="Proteomes" id="UP000587396"/>
    </source>
</evidence>
<dbReference type="RefSeq" id="WP_185906177.1">
    <property type="nucleotide sequence ID" value="NZ_JAASIO010000012.1"/>
</dbReference>
<keyword evidence="2" id="KW-0472">Membrane</keyword>
<feature type="transmembrane region" description="Helical" evidence="2">
    <location>
        <begin position="93"/>
        <end position="116"/>
    </location>
</feature>
<reference evidence="3 4" key="1">
    <citation type="submission" date="2020-08" db="EMBL/GenBank/DDBJ databases">
        <authorList>
            <person name="Liu C."/>
            <person name="Sun Q."/>
        </authorList>
    </citation>
    <scope>NUCLEOTIDE SEQUENCE [LARGE SCALE GENOMIC DNA]</scope>
    <source>
        <strain evidence="3 4">N22</strain>
    </source>
</reference>
<feature type="transmembrane region" description="Helical" evidence="2">
    <location>
        <begin position="51"/>
        <end position="73"/>
    </location>
</feature>
<dbReference type="AlphaFoldDB" id="A0A842JMN3"/>
<dbReference type="EMBL" id="JACMSE010000014">
    <property type="protein sequence ID" value="MBC2890480.1"/>
    <property type="molecule type" value="Genomic_DNA"/>
</dbReference>
<feature type="compositionally biased region" description="Pro residues" evidence="1">
    <location>
        <begin position="13"/>
        <end position="24"/>
    </location>
</feature>
<evidence type="ECO:0000256" key="2">
    <source>
        <dbReference type="SAM" id="Phobius"/>
    </source>
</evidence>
<evidence type="ECO:0000313" key="3">
    <source>
        <dbReference type="EMBL" id="MBC2890480.1"/>
    </source>
</evidence>
<comment type="caution">
    <text evidence="3">The sequence shown here is derived from an EMBL/GenBank/DDBJ whole genome shotgun (WGS) entry which is preliminary data.</text>
</comment>
<name>A0A842JMN3_9ACTN</name>
<gene>
    <name evidence="3" type="ORF">H7313_14185</name>
</gene>
<keyword evidence="2" id="KW-0812">Transmembrane</keyword>
<sequence length="149" mass="15772">MDEQNRPSQPSKSPEPPYQKPKPQPNMQDMRTLKVAQNLAMVASLAGPVSIFIGGVFLSTAGLVCAIVALYKLNGLAKKNSDFAMAAKRLKRVCITAIVICGIALVLNAISAYLMYPMVLEALESGDYGNLGSNLGTSPDAPKGSSTWG</sequence>
<feature type="region of interest" description="Disordered" evidence="1">
    <location>
        <begin position="1"/>
        <end position="26"/>
    </location>
</feature>
<protein>
    <submittedName>
        <fullName evidence="3">Uncharacterized protein</fullName>
    </submittedName>
</protein>
<evidence type="ECO:0000256" key="1">
    <source>
        <dbReference type="SAM" id="MobiDB-lite"/>
    </source>
</evidence>
<proteinExistence type="predicted"/>
<dbReference type="Proteomes" id="UP000587396">
    <property type="component" value="Unassembled WGS sequence"/>
</dbReference>